<comment type="similarity">
    <text evidence="7">Belongs to the transglycosylase MltG family.</text>
</comment>
<dbReference type="EMBL" id="CAADFI010000001">
    <property type="protein sequence ID" value="VFJ88299.1"/>
    <property type="molecule type" value="Genomic_DNA"/>
</dbReference>
<organism evidence="9">
    <name type="scientific">Candidatus Kentrum eta</name>
    <dbReference type="NCBI Taxonomy" id="2126337"/>
    <lineage>
        <taxon>Bacteria</taxon>
        <taxon>Pseudomonadati</taxon>
        <taxon>Pseudomonadota</taxon>
        <taxon>Gammaproteobacteria</taxon>
        <taxon>Candidatus Kentrum</taxon>
    </lineage>
</organism>
<protein>
    <recommendedName>
        <fullName evidence="7">Endolytic murein transglycosylase</fullName>
        <ecNumber evidence="7">4.2.2.29</ecNumber>
    </recommendedName>
    <alternativeName>
        <fullName evidence="7">Peptidoglycan lytic transglycosylase</fullName>
    </alternativeName>
    <alternativeName>
        <fullName evidence="7">Peptidoglycan polymerization terminase</fullName>
    </alternativeName>
</protein>
<name>A0A450U8T1_9GAMM</name>
<dbReference type="PANTHER" id="PTHR30518">
    <property type="entry name" value="ENDOLYTIC MUREIN TRANSGLYCOSYLASE"/>
    <property type="match status" value="1"/>
</dbReference>
<comment type="catalytic activity">
    <reaction evidence="7">
        <text>a peptidoglycan chain = a peptidoglycan chain with N-acetyl-1,6-anhydromuramyl-[peptide] at the reducing end + a peptidoglycan chain with N-acetylglucosamine at the non-reducing end.</text>
        <dbReference type="EC" id="4.2.2.29"/>
    </reaction>
</comment>
<gene>
    <name evidence="7" type="primary">mltG</name>
    <name evidence="8" type="ORF">BECKH772A_GA0070896_1000161</name>
    <name evidence="9" type="ORF">BECKH772B_GA0070898_1000153</name>
    <name evidence="10" type="ORF">BECKH772C_GA0070978_1000261</name>
</gene>
<keyword evidence="1 7" id="KW-1003">Cell membrane</keyword>
<evidence type="ECO:0000256" key="6">
    <source>
        <dbReference type="ARBA" id="ARBA00023316"/>
    </source>
</evidence>
<keyword evidence="6 7" id="KW-0961">Cell wall biogenesis/degradation</keyword>
<dbReference type="Gene3D" id="3.30.160.60">
    <property type="entry name" value="Classic Zinc Finger"/>
    <property type="match status" value="1"/>
</dbReference>
<dbReference type="GO" id="GO:0009252">
    <property type="term" value="P:peptidoglycan biosynthetic process"/>
    <property type="evidence" value="ECO:0007669"/>
    <property type="project" value="UniProtKB-UniRule"/>
</dbReference>
<evidence type="ECO:0000313" key="9">
    <source>
        <dbReference type="EMBL" id="VFJ88299.1"/>
    </source>
</evidence>
<evidence type="ECO:0000313" key="8">
    <source>
        <dbReference type="EMBL" id="VFJ86426.1"/>
    </source>
</evidence>
<dbReference type="EC" id="4.2.2.29" evidence="7"/>
<dbReference type="CDD" id="cd08010">
    <property type="entry name" value="MltG_like"/>
    <property type="match status" value="1"/>
</dbReference>
<comment type="function">
    <text evidence="7">Functions as a peptidoglycan terminase that cleaves nascent peptidoglycan strands endolytically to terminate their elongation.</text>
</comment>
<reference evidence="9" key="1">
    <citation type="submission" date="2019-02" db="EMBL/GenBank/DDBJ databases">
        <authorList>
            <person name="Gruber-Vodicka R. H."/>
            <person name="Seah K. B. B."/>
        </authorList>
    </citation>
    <scope>NUCLEOTIDE SEQUENCE</scope>
    <source>
        <strain evidence="10">BECK_SA2B12</strain>
        <strain evidence="8">BECK_SA2B15</strain>
        <strain evidence="9">BECK_SA2B20</strain>
    </source>
</reference>
<proteinExistence type="inferred from homology"/>
<feature type="site" description="Important for catalytic activity" evidence="7">
    <location>
        <position position="222"/>
    </location>
</feature>
<keyword evidence="5 7" id="KW-0456">Lyase</keyword>
<keyword evidence="3 7" id="KW-1133">Transmembrane helix</keyword>
<dbReference type="Gene3D" id="3.30.1490.480">
    <property type="entry name" value="Endolytic murein transglycosylase"/>
    <property type="match status" value="1"/>
</dbReference>
<sequence length="346" mass="38223">MLRNKMIFLPAGVLLLVVGLTAGGLLTEHGRVLDSALSIGERPILLAVPPGMTLRGVARALSERGVISHPKHLVWEARWRGTATRIKAGEYELEPGLTTRGFLDKLVRGKVLQRTLTLVEGWNFARLMAAVRASEYLTHTLADDATDEAIMERLGFPGQHPEGRFYPDTYYFPRGTTDIDFLERAHATMARKLAEKWEQRAGGLPYRTPGQALVLASIIEKETGKPEERARIAGVFVRRLEQGMRLQSDPTVIYGMGASFTGNIRRADLTRPTPYNTYTRRGLPPTPIAMPGGAAIHAALHPAQGEALYFVAKGDGSHEFSPTLARHNLAVARYQLRRRGESGKEK</sequence>
<evidence type="ECO:0000313" key="10">
    <source>
        <dbReference type="EMBL" id="VFJ95515.1"/>
    </source>
</evidence>
<keyword evidence="2 7" id="KW-0812">Transmembrane</keyword>
<dbReference type="GO" id="GO:0071555">
    <property type="term" value="P:cell wall organization"/>
    <property type="evidence" value="ECO:0007669"/>
    <property type="project" value="UniProtKB-KW"/>
</dbReference>
<dbReference type="PANTHER" id="PTHR30518:SF2">
    <property type="entry name" value="ENDOLYTIC MUREIN TRANSGLYCOSYLASE"/>
    <property type="match status" value="1"/>
</dbReference>
<dbReference type="InterPro" id="IPR003770">
    <property type="entry name" value="MLTG-like"/>
</dbReference>
<dbReference type="AlphaFoldDB" id="A0A450U8T1"/>
<dbReference type="EMBL" id="CAADFJ010000002">
    <property type="protein sequence ID" value="VFJ95515.1"/>
    <property type="molecule type" value="Genomic_DNA"/>
</dbReference>
<evidence type="ECO:0000256" key="5">
    <source>
        <dbReference type="ARBA" id="ARBA00023239"/>
    </source>
</evidence>
<dbReference type="GO" id="GO:0008932">
    <property type="term" value="F:lytic endotransglycosylase activity"/>
    <property type="evidence" value="ECO:0007669"/>
    <property type="project" value="UniProtKB-UniRule"/>
</dbReference>
<evidence type="ECO:0000256" key="1">
    <source>
        <dbReference type="ARBA" id="ARBA00022475"/>
    </source>
</evidence>
<dbReference type="Pfam" id="PF02618">
    <property type="entry name" value="YceG"/>
    <property type="match status" value="1"/>
</dbReference>
<evidence type="ECO:0000256" key="2">
    <source>
        <dbReference type="ARBA" id="ARBA00022692"/>
    </source>
</evidence>
<dbReference type="EMBL" id="CAADFG010000001">
    <property type="protein sequence ID" value="VFJ86426.1"/>
    <property type="molecule type" value="Genomic_DNA"/>
</dbReference>
<evidence type="ECO:0000256" key="4">
    <source>
        <dbReference type="ARBA" id="ARBA00023136"/>
    </source>
</evidence>
<dbReference type="HAMAP" id="MF_02065">
    <property type="entry name" value="MltG"/>
    <property type="match status" value="1"/>
</dbReference>
<accession>A0A450U8T1</accession>
<keyword evidence="4 7" id="KW-0472">Membrane</keyword>
<keyword evidence="7" id="KW-0997">Cell inner membrane</keyword>
<evidence type="ECO:0000256" key="7">
    <source>
        <dbReference type="HAMAP-Rule" id="MF_02065"/>
    </source>
</evidence>
<dbReference type="NCBIfam" id="TIGR00247">
    <property type="entry name" value="endolytic transglycosylase MltG"/>
    <property type="match status" value="1"/>
</dbReference>
<dbReference type="GO" id="GO:0005886">
    <property type="term" value="C:plasma membrane"/>
    <property type="evidence" value="ECO:0007669"/>
    <property type="project" value="UniProtKB-UniRule"/>
</dbReference>
<evidence type="ECO:0000256" key="3">
    <source>
        <dbReference type="ARBA" id="ARBA00022989"/>
    </source>
</evidence>